<dbReference type="FunFam" id="2.40.10.10:FF:000120">
    <property type="entry name" value="Putative serine protease"/>
    <property type="match status" value="1"/>
</dbReference>
<evidence type="ECO:0000256" key="7">
    <source>
        <dbReference type="ARBA" id="ARBA00023157"/>
    </source>
</evidence>
<evidence type="ECO:0000256" key="6">
    <source>
        <dbReference type="ARBA" id="ARBA00022825"/>
    </source>
</evidence>
<dbReference type="InterPro" id="IPR001254">
    <property type="entry name" value="Trypsin_dom"/>
</dbReference>
<dbReference type="GO" id="GO:0006508">
    <property type="term" value="P:proteolysis"/>
    <property type="evidence" value="ECO:0007669"/>
    <property type="project" value="UniProtKB-KW"/>
</dbReference>
<gene>
    <name evidence="13" type="ORF">NMOB1V02_LOCUS10622</name>
</gene>
<keyword evidence="2 11" id="KW-0645">Protease</keyword>
<comment type="catalytic activity">
    <reaction evidence="9">
        <text>Selective cleavage of 103-Arg-|-Ser-104 and 124-Ile-|-Ile-125 bonds in Limulus clotting factor B to form activated factor B. Cleavage of -Pro-Arg-|-Xaa- bonds in synthetic substrates.</text>
        <dbReference type="EC" id="3.4.21.84"/>
    </reaction>
</comment>
<dbReference type="EMBL" id="CAJPEX010004664">
    <property type="protein sequence ID" value="CAG0923156.1"/>
    <property type="molecule type" value="Genomic_DNA"/>
</dbReference>
<dbReference type="InterPro" id="IPR033116">
    <property type="entry name" value="TRYPSIN_SER"/>
</dbReference>
<dbReference type="OrthoDB" id="9448935at2759"/>
<reference evidence="13" key="1">
    <citation type="submission" date="2020-11" db="EMBL/GenBank/DDBJ databases">
        <authorList>
            <person name="Tran Van P."/>
        </authorList>
    </citation>
    <scope>NUCLEOTIDE SEQUENCE</scope>
</reference>
<dbReference type="Proteomes" id="UP000678499">
    <property type="component" value="Unassembled WGS sequence"/>
</dbReference>
<dbReference type="InterPro" id="IPR001314">
    <property type="entry name" value="Peptidase_S1A"/>
</dbReference>
<feature type="domain" description="Peptidase S1" evidence="12">
    <location>
        <begin position="250"/>
        <end position="387"/>
    </location>
</feature>
<dbReference type="PROSITE" id="PS00134">
    <property type="entry name" value="TRYPSIN_HIS"/>
    <property type="match status" value="1"/>
</dbReference>
<dbReference type="InterPro" id="IPR018114">
    <property type="entry name" value="TRYPSIN_HIS"/>
</dbReference>
<keyword evidence="1" id="KW-0768">Sushi</keyword>
<comment type="similarity">
    <text evidence="8">Belongs to the peptidase S1 family. CLIP subfamily.</text>
</comment>
<evidence type="ECO:0000256" key="9">
    <source>
        <dbReference type="ARBA" id="ARBA00052079"/>
    </source>
</evidence>
<keyword evidence="4 11" id="KW-0378">Hydrolase</keyword>
<dbReference type="GO" id="GO:0004252">
    <property type="term" value="F:serine-type endopeptidase activity"/>
    <property type="evidence" value="ECO:0007669"/>
    <property type="project" value="InterPro"/>
</dbReference>
<evidence type="ECO:0000256" key="5">
    <source>
        <dbReference type="ARBA" id="ARBA00022820"/>
    </source>
</evidence>
<dbReference type="EMBL" id="OA886701">
    <property type="protein sequence ID" value="CAD7283004.1"/>
    <property type="molecule type" value="Genomic_DNA"/>
</dbReference>
<dbReference type="CDD" id="cd00190">
    <property type="entry name" value="Tryp_SPc"/>
    <property type="match status" value="1"/>
</dbReference>
<dbReference type="PANTHER" id="PTHR24252:SF7">
    <property type="entry name" value="HYALIN"/>
    <property type="match status" value="1"/>
</dbReference>
<dbReference type="PRINTS" id="PR00722">
    <property type="entry name" value="CHYMOTRYPSIN"/>
</dbReference>
<feature type="non-terminal residue" evidence="13">
    <location>
        <position position="1"/>
    </location>
</feature>
<evidence type="ECO:0000259" key="12">
    <source>
        <dbReference type="PROSITE" id="PS50240"/>
    </source>
</evidence>
<keyword evidence="7" id="KW-1015">Disulfide bond</keyword>
<dbReference type="FunFam" id="2.40.10.10:FF:000002">
    <property type="entry name" value="Transmembrane protease serine"/>
    <property type="match status" value="1"/>
</dbReference>
<dbReference type="InterPro" id="IPR043504">
    <property type="entry name" value="Peptidase_S1_PA_chymotrypsin"/>
</dbReference>
<keyword evidence="3" id="KW-0732">Signal</keyword>
<dbReference type="PROSITE" id="PS50240">
    <property type="entry name" value="TRYPSIN_DOM"/>
    <property type="match status" value="2"/>
</dbReference>
<accession>A0A7R9BYG7</accession>
<name>A0A7R9BYG7_9CRUS</name>
<evidence type="ECO:0000256" key="11">
    <source>
        <dbReference type="RuleBase" id="RU363034"/>
    </source>
</evidence>
<sequence length="389" mass="43658">SSNGTCGIQAIRQDRIVGGIEATPGEFPFLVGIASVFRPRHFCGGSLINEFWVLTAAHCVNEHTGSDASQLRVRIREFDLDHDEDPPSYQVKVEKVYYPEEFDFDDGFSNDIALLRLTERISWDNYTVPVCLPDANDTFDFELAVAAGWGRLAEMQEKTPSKLRKVTLHVIPADFCMEWTEYEMTDHQFCAGFKHKARDVCSGDSGGPLLVRRDGRHVAIGVVSYGDGCARPRTPTVYTDLAKFGDWIRQIMEGISWDNYTVPVCLPDANDTFDFELAVAAGWGRLAEMQEKTPSKLRKVTLHVIPADFCMEWTEYEMTDHQFCAGFKHKARDVCSGDSGGPLLVRRDGRHVAIGVVSYGDGCARPRTPTVYTDLAKFGDWIRQIMEGY</sequence>
<dbReference type="PROSITE" id="PS00135">
    <property type="entry name" value="TRYPSIN_SER"/>
    <property type="match status" value="2"/>
</dbReference>
<organism evidence="13">
    <name type="scientific">Notodromas monacha</name>
    <dbReference type="NCBI Taxonomy" id="399045"/>
    <lineage>
        <taxon>Eukaryota</taxon>
        <taxon>Metazoa</taxon>
        <taxon>Ecdysozoa</taxon>
        <taxon>Arthropoda</taxon>
        <taxon>Crustacea</taxon>
        <taxon>Oligostraca</taxon>
        <taxon>Ostracoda</taxon>
        <taxon>Podocopa</taxon>
        <taxon>Podocopida</taxon>
        <taxon>Cypridocopina</taxon>
        <taxon>Cypridoidea</taxon>
        <taxon>Cyprididae</taxon>
        <taxon>Notodromas</taxon>
    </lineage>
</organism>
<dbReference type="Pfam" id="PF00089">
    <property type="entry name" value="Trypsin"/>
    <property type="match status" value="2"/>
</dbReference>
<evidence type="ECO:0000256" key="8">
    <source>
        <dbReference type="ARBA" id="ARBA00024195"/>
    </source>
</evidence>
<evidence type="ECO:0000256" key="4">
    <source>
        <dbReference type="ARBA" id="ARBA00022801"/>
    </source>
</evidence>
<dbReference type="SUPFAM" id="SSF50494">
    <property type="entry name" value="Trypsin-like serine proteases"/>
    <property type="match status" value="2"/>
</dbReference>
<feature type="domain" description="Peptidase S1" evidence="12">
    <location>
        <begin position="16"/>
        <end position="253"/>
    </location>
</feature>
<evidence type="ECO:0000256" key="1">
    <source>
        <dbReference type="ARBA" id="ARBA00022659"/>
    </source>
</evidence>
<dbReference type="EC" id="3.4.21.84" evidence="10"/>
<dbReference type="PANTHER" id="PTHR24252">
    <property type="entry name" value="ACROSIN-RELATED"/>
    <property type="match status" value="1"/>
</dbReference>
<dbReference type="GO" id="GO:0042381">
    <property type="term" value="P:hemolymph coagulation"/>
    <property type="evidence" value="ECO:0007669"/>
    <property type="project" value="UniProtKB-KW"/>
</dbReference>
<keyword evidence="5" id="KW-0353">Hemolymph clotting</keyword>
<evidence type="ECO:0000256" key="10">
    <source>
        <dbReference type="ARBA" id="ARBA00066707"/>
    </source>
</evidence>
<dbReference type="InterPro" id="IPR009003">
    <property type="entry name" value="Peptidase_S1_PA"/>
</dbReference>
<evidence type="ECO:0000313" key="14">
    <source>
        <dbReference type="Proteomes" id="UP000678499"/>
    </source>
</evidence>
<dbReference type="AlphaFoldDB" id="A0A7R9BYG7"/>
<proteinExistence type="inferred from homology"/>
<protein>
    <recommendedName>
        <fullName evidence="10">limulus clotting factor C</fullName>
        <ecNumber evidence="10">3.4.21.84</ecNumber>
    </recommendedName>
</protein>
<evidence type="ECO:0000313" key="13">
    <source>
        <dbReference type="EMBL" id="CAD7283004.1"/>
    </source>
</evidence>
<dbReference type="SMART" id="SM00020">
    <property type="entry name" value="Tryp_SPc"/>
    <property type="match status" value="2"/>
</dbReference>
<dbReference type="Gene3D" id="2.40.10.10">
    <property type="entry name" value="Trypsin-like serine proteases"/>
    <property type="match status" value="2"/>
</dbReference>
<keyword evidence="6 11" id="KW-0720">Serine protease</keyword>
<evidence type="ECO:0000256" key="3">
    <source>
        <dbReference type="ARBA" id="ARBA00022729"/>
    </source>
</evidence>
<evidence type="ECO:0000256" key="2">
    <source>
        <dbReference type="ARBA" id="ARBA00022670"/>
    </source>
</evidence>
<keyword evidence="14" id="KW-1185">Reference proteome</keyword>